<dbReference type="PANTHER" id="PTHR22942:SF66">
    <property type="entry name" value="RE19845P"/>
    <property type="match status" value="1"/>
</dbReference>
<proteinExistence type="predicted"/>
<dbReference type="AlphaFoldDB" id="A0AAJ0GEN6"/>
<evidence type="ECO:0000256" key="5">
    <source>
        <dbReference type="ARBA" id="ARBA00023204"/>
    </source>
</evidence>
<reference evidence="9" key="1">
    <citation type="submission" date="2023-04" db="EMBL/GenBank/DDBJ databases">
        <title>Black Yeasts Isolated from many extreme environments.</title>
        <authorList>
            <person name="Coleine C."/>
            <person name="Stajich J.E."/>
            <person name="Selbmann L."/>
        </authorList>
    </citation>
    <scope>NUCLEOTIDE SEQUENCE</scope>
    <source>
        <strain evidence="9">CCFEE 5312</strain>
    </source>
</reference>
<dbReference type="GO" id="GO:0003697">
    <property type="term" value="F:single-stranded DNA binding"/>
    <property type="evidence" value="ECO:0007669"/>
    <property type="project" value="TreeGrafter"/>
</dbReference>
<dbReference type="InterPro" id="IPR020588">
    <property type="entry name" value="RecA_ATP-bd"/>
</dbReference>
<evidence type="ECO:0000256" key="3">
    <source>
        <dbReference type="ARBA" id="ARBA00022763"/>
    </source>
</evidence>
<comment type="caution">
    <text evidence="9">The sequence shown here is derived from an EMBL/GenBank/DDBJ whole genome shotgun (WGS) entry which is preliminary data.</text>
</comment>
<dbReference type="GO" id="GO:0140664">
    <property type="term" value="F:ATP-dependent DNA damage sensor activity"/>
    <property type="evidence" value="ECO:0007669"/>
    <property type="project" value="InterPro"/>
</dbReference>
<protein>
    <submittedName>
        <fullName evidence="9">DNA repair protein rhp57</fullName>
    </submittedName>
</protein>
<keyword evidence="10" id="KW-1185">Reference proteome</keyword>
<keyword evidence="5" id="KW-0234">DNA repair</keyword>
<dbReference type="PROSITE" id="PS50162">
    <property type="entry name" value="RECA_2"/>
    <property type="match status" value="1"/>
</dbReference>
<feature type="region of interest" description="Disordered" evidence="7">
    <location>
        <begin position="280"/>
        <end position="326"/>
    </location>
</feature>
<dbReference type="EMBL" id="JAWDJX010000007">
    <property type="protein sequence ID" value="KAK3056066.1"/>
    <property type="molecule type" value="Genomic_DNA"/>
</dbReference>
<dbReference type="Pfam" id="PF08423">
    <property type="entry name" value="Rad51"/>
    <property type="match status" value="1"/>
</dbReference>
<keyword evidence="2" id="KW-0547">Nucleotide-binding</keyword>
<evidence type="ECO:0000313" key="9">
    <source>
        <dbReference type="EMBL" id="KAK3056066.1"/>
    </source>
</evidence>
<dbReference type="InterPro" id="IPR047348">
    <property type="entry name" value="XRCC3-like_C"/>
</dbReference>
<dbReference type="GO" id="GO:0000150">
    <property type="term" value="F:DNA strand exchange activity"/>
    <property type="evidence" value="ECO:0007669"/>
    <property type="project" value="TreeGrafter"/>
</dbReference>
<evidence type="ECO:0000256" key="4">
    <source>
        <dbReference type="ARBA" id="ARBA00022840"/>
    </source>
</evidence>
<keyword evidence="3" id="KW-0227">DNA damage</keyword>
<evidence type="ECO:0000259" key="8">
    <source>
        <dbReference type="PROSITE" id="PS50162"/>
    </source>
</evidence>
<evidence type="ECO:0000256" key="7">
    <source>
        <dbReference type="SAM" id="MobiDB-lite"/>
    </source>
</evidence>
<keyword evidence="4" id="KW-0067">ATP-binding</keyword>
<dbReference type="GO" id="GO:0000730">
    <property type="term" value="P:DNA recombinase assembly"/>
    <property type="evidence" value="ECO:0007669"/>
    <property type="project" value="TreeGrafter"/>
</dbReference>
<dbReference type="GO" id="GO:0005634">
    <property type="term" value="C:nucleus"/>
    <property type="evidence" value="ECO:0007669"/>
    <property type="project" value="UniProtKB-SubCell"/>
</dbReference>
<dbReference type="SUPFAM" id="SSF52540">
    <property type="entry name" value="P-loop containing nucleoside triphosphate hydrolases"/>
    <property type="match status" value="1"/>
</dbReference>
<dbReference type="InterPro" id="IPR027417">
    <property type="entry name" value="P-loop_NTPase"/>
</dbReference>
<dbReference type="InterPro" id="IPR013632">
    <property type="entry name" value="Rad51_C"/>
</dbReference>
<feature type="compositionally biased region" description="Polar residues" evidence="7">
    <location>
        <begin position="309"/>
        <end position="326"/>
    </location>
</feature>
<dbReference type="GO" id="GO:0061982">
    <property type="term" value="P:meiosis I cell cycle process"/>
    <property type="evidence" value="ECO:0007669"/>
    <property type="project" value="UniProtKB-ARBA"/>
</dbReference>
<evidence type="ECO:0000313" key="10">
    <source>
        <dbReference type="Proteomes" id="UP001271007"/>
    </source>
</evidence>
<evidence type="ECO:0000256" key="6">
    <source>
        <dbReference type="ARBA" id="ARBA00023242"/>
    </source>
</evidence>
<sequence>MSNILLVLPDFLVGKYGHILPSLEKALVSTADLLSLEAIDVAKRAQVPAGEVRKLTDALLEDLHRDVSRSRRRYGEDATDPVEGLKQDYSPGFISTLDESLDASLSGGIAPGYLTEVVGESAVGKTQFLLTLLLSVQLPPPRGLGKPALYISTEAPLQTTRLAQILKTHPALMALPDDERPSLSRIQSTHIHDVEAQEHILRYQVPVAIKKQNVGLLVIDSIAANYRAEFDRSKARRDVESFAKRSNQLTQLGTLLRDIARTHNVAVVMANQVADRFTLIERSNQGRSTSQTTTQRSRPASPRQQQQSHNASMSQTVASSGAPQTATQLLSTDDPLAMDHQQRFFTGWGDDPQATNFKTPSLGLAWTNQLAARIALLKEPIYEDRAYQPGEDRSICGWNRKAKVVFGAWCPAGETGFEIWEGGIRGSEKDPT</sequence>
<gene>
    <name evidence="9" type="primary">rhp57</name>
    <name evidence="9" type="ORF">LTR09_003302</name>
</gene>
<keyword evidence="6" id="KW-0539">Nucleus</keyword>
<organism evidence="9 10">
    <name type="scientific">Extremus antarcticus</name>
    <dbReference type="NCBI Taxonomy" id="702011"/>
    <lineage>
        <taxon>Eukaryota</taxon>
        <taxon>Fungi</taxon>
        <taxon>Dikarya</taxon>
        <taxon>Ascomycota</taxon>
        <taxon>Pezizomycotina</taxon>
        <taxon>Dothideomycetes</taxon>
        <taxon>Dothideomycetidae</taxon>
        <taxon>Mycosphaerellales</taxon>
        <taxon>Extremaceae</taxon>
        <taxon>Extremus</taxon>
    </lineage>
</organism>
<dbReference type="Proteomes" id="UP001271007">
    <property type="component" value="Unassembled WGS sequence"/>
</dbReference>
<dbReference type="PANTHER" id="PTHR22942">
    <property type="entry name" value="RECA/RAD51/RADA DNA STRAND-PAIRING FAMILY MEMBER"/>
    <property type="match status" value="1"/>
</dbReference>
<evidence type="ECO:0000256" key="1">
    <source>
        <dbReference type="ARBA" id="ARBA00004123"/>
    </source>
</evidence>
<dbReference type="CDD" id="cd19491">
    <property type="entry name" value="XRCC3"/>
    <property type="match status" value="1"/>
</dbReference>
<dbReference type="Gene3D" id="3.40.50.300">
    <property type="entry name" value="P-loop containing nucleotide triphosphate hydrolases"/>
    <property type="match status" value="1"/>
</dbReference>
<dbReference type="GO" id="GO:0042148">
    <property type="term" value="P:DNA strand invasion"/>
    <property type="evidence" value="ECO:0007669"/>
    <property type="project" value="TreeGrafter"/>
</dbReference>
<feature type="compositionally biased region" description="Low complexity" evidence="7">
    <location>
        <begin position="282"/>
        <end position="308"/>
    </location>
</feature>
<feature type="domain" description="RecA family profile 1" evidence="8">
    <location>
        <begin position="90"/>
        <end position="273"/>
    </location>
</feature>
<dbReference type="GO" id="GO:0006312">
    <property type="term" value="P:mitotic recombination"/>
    <property type="evidence" value="ECO:0007669"/>
    <property type="project" value="TreeGrafter"/>
</dbReference>
<name>A0AAJ0GEN6_9PEZI</name>
<accession>A0AAJ0GEN6</accession>
<dbReference type="GO" id="GO:0003690">
    <property type="term" value="F:double-stranded DNA binding"/>
    <property type="evidence" value="ECO:0007669"/>
    <property type="project" value="TreeGrafter"/>
</dbReference>
<dbReference type="GO" id="GO:0005524">
    <property type="term" value="F:ATP binding"/>
    <property type="evidence" value="ECO:0007669"/>
    <property type="project" value="UniProtKB-KW"/>
</dbReference>
<comment type="subcellular location">
    <subcellularLocation>
        <location evidence="1">Nucleus</location>
    </subcellularLocation>
</comment>
<evidence type="ECO:0000256" key="2">
    <source>
        <dbReference type="ARBA" id="ARBA00022741"/>
    </source>
</evidence>